<evidence type="ECO:0000313" key="1">
    <source>
        <dbReference type="EMBL" id="MDQ0274262.1"/>
    </source>
</evidence>
<gene>
    <name evidence="1" type="ORF">J2S72_000258</name>
</gene>
<dbReference type="Proteomes" id="UP001236559">
    <property type="component" value="Unassembled WGS sequence"/>
</dbReference>
<protein>
    <submittedName>
        <fullName evidence="1">Uncharacterized protein</fullName>
    </submittedName>
</protein>
<evidence type="ECO:0000313" key="2">
    <source>
        <dbReference type="Proteomes" id="UP001236559"/>
    </source>
</evidence>
<dbReference type="EMBL" id="JAUSTN010000001">
    <property type="protein sequence ID" value="MDQ0274262.1"/>
    <property type="molecule type" value="Genomic_DNA"/>
</dbReference>
<keyword evidence="2" id="KW-1185">Reference proteome</keyword>
<proteinExistence type="predicted"/>
<reference evidence="1 2" key="1">
    <citation type="submission" date="2023-07" db="EMBL/GenBank/DDBJ databases">
        <title>Genomic Encyclopedia of Type Strains, Phase IV (KMG-IV): sequencing the most valuable type-strain genomes for metagenomic binning, comparative biology and taxonomic classification.</title>
        <authorList>
            <person name="Goeker M."/>
        </authorList>
    </citation>
    <scope>NUCLEOTIDE SEQUENCE [LARGE SCALE GENOMIC DNA]</scope>
    <source>
        <strain evidence="1 2">DSM 22616</strain>
    </source>
</reference>
<organism evidence="1 2">
    <name type="scientific">Peptoniphilus koenoeneniae</name>
    <dbReference type="NCBI Taxonomy" id="507751"/>
    <lineage>
        <taxon>Bacteria</taxon>
        <taxon>Bacillati</taxon>
        <taxon>Bacillota</taxon>
        <taxon>Tissierellia</taxon>
        <taxon>Tissierellales</taxon>
        <taxon>Peptoniphilaceae</taxon>
        <taxon>Peptoniphilus</taxon>
    </lineage>
</organism>
<sequence length="31" mass="3461">MIETSLASREATEEELKEAAKYFIEKIGTTA</sequence>
<comment type="caution">
    <text evidence="1">The sequence shown here is derived from an EMBL/GenBank/DDBJ whole genome shotgun (WGS) entry which is preliminary data.</text>
</comment>
<accession>A0ABU0ASM3</accession>
<name>A0ABU0ASM3_9FIRM</name>